<keyword evidence="4" id="KW-0624">Polysaccharide degradation</keyword>
<dbReference type="SUPFAM" id="SSF51445">
    <property type="entry name" value="(Trans)glycosidases"/>
    <property type="match status" value="1"/>
</dbReference>
<dbReference type="InterPro" id="IPR003961">
    <property type="entry name" value="FN3_dom"/>
</dbReference>
<dbReference type="Pfam" id="PF00041">
    <property type="entry name" value="fn3"/>
    <property type="match status" value="1"/>
</dbReference>
<evidence type="ECO:0000256" key="5">
    <source>
        <dbReference type="SAM" id="MobiDB-lite"/>
    </source>
</evidence>
<dbReference type="InterPro" id="IPR013783">
    <property type="entry name" value="Ig-like_fold"/>
</dbReference>
<accession>A0A1T3NPF2</accession>
<feature type="domain" description="CBM2" evidence="7">
    <location>
        <begin position="66"/>
        <end position="175"/>
    </location>
</feature>
<dbReference type="InterPro" id="IPR052750">
    <property type="entry name" value="GH18_Chitinase"/>
</dbReference>
<dbReference type="Gene3D" id="2.60.40.10">
    <property type="entry name" value="Immunoglobulins"/>
    <property type="match status" value="1"/>
</dbReference>
<dbReference type="InterPro" id="IPR036116">
    <property type="entry name" value="FN3_sf"/>
</dbReference>
<feature type="region of interest" description="Disordered" evidence="5">
    <location>
        <begin position="1"/>
        <end position="40"/>
    </location>
</feature>
<protein>
    <submittedName>
        <fullName evidence="8">Carbohydrate-binding protein</fullName>
    </submittedName>
</protein>
<keyword evidence="1" id="KW-0732">Signal</keyword>
<dbReference type="Gene3D" id="2.60.40.290">
    <property type="match status" value="1"/>
</dbReference>
<dbReference type="Pfam" id="PF00553">
    <property type="entry name" value="CBM_2"/>
    <property type="match status" value="1"/>
</dbReference>
<evidence type="ECO:0000259" key="6">
    <source>
        <dbReference type="PROSITE" id="PS50853"/>
    </source>
</evidence>
<dbReference type="GO" id="GO:0004553">
    <property type="term" value="F:hydrolase activity, hydrolyzing O-glycosyl compounds"/>
    <property type="evidence" value="ECO:0007669"/>
    <property type="project" value="InterPro"/>
</dbReference>
<evidence type="ECO:0000256" key="4">
    <source>
        <dbReference type="ARBA" id="ARBA00023326"/>
    </source>
</evidence>
<dbReference type="CDD" id="cd06543">
    <property type="entry name" value="GH18_PF-ChiA-like"/>
    <property type="match status" value="1"/>
</dbReference>
<dbReference type="PANTHER" id="PTHR42976:SF1">
    <property type="entry name" value="GH18 DOMAIN-CONTAINING PROTEIN-RELATED"/>
    <property type="match status" value="1"/>
</dbReference>
<dbReference type="OrthoDB" id="99456at2"/>
<keyword evidence="3" id="KW-0326">Glycosidase</keyword>
<dbReference type="PANTHER" id="PTHR42976">
    <property type="entry name" value="BIFUNCTIONAL CHITINASE/LYSOZYME-RELATED"/>
    <property type="match status" value="1"/>
</dbReference>
<reference evidence="8 9" key="1">
    <citation type="submission" date="2017-03" db="EMBL/GenBank/DDBJ databases">
        <title>Draft genome sequence of Streptomyces scabrisporus NF3, endophyte isolated from Amphipterygium adstringens.</title>
        <authorList>
            <person name="Vazquez M."/>
            <person name="Ceapa C.D."/>
            <person name="Rodriguez Luna D."/>
            <person name="Sanchez Esquivel S."/>
        </authorList>
    </citation>
    <scope>NUCLEOTIDE SEQUENCE [LARGE SCALE GENOMIC DNA]</scope>
    <source>
        <strain evidence="8 9">NF3</strain>
    </source>
</reference>
<comment type="caution">
    <text evidence="8">The sequence shown here is derived from an EMBL/GenBank/DDBJ whole genome shotgun (WGS) entry which is preliminary data.</text>
</comment>
<evidence type="ECO:0000256" key="2">
    <source>
        <dbReference type="ARBA" id="ARBA00023277"/>
    </source>
</evidence>
<dbReference type="Gene3D" id="3.20.20.80">
    <property type="entry name" value="Glycosidases"/>
    <property type="match status" value="1"/>
</dbReference>
<gene>
    <name evidence="8" type="ORF">B4N89_32170</name>
</gene>
<organism evidence="8 9">
    <name type="scientific">Embleya scabrispora</name>
    <dbReference type="NCBI Taxonomy" id="159449"/>
    <lineage>
        <taxon>Bacteria</taxon>
        <taxon>Bacillati</taxon>
        <taxon>Actinomycetota</taxon>
        <taxon>Actinomycetes</taxon>
        <taxon>Kitasatosporales</taxon>
        <taxon>Streptomycetaceae</taxon>
        <taxon>Embleya</taxon>
    </lineage>
</organism>
<keyword evidence="3" id="KW-0378">Hydrolase</keyword>
<sequence length="569" mass="58430">MNPEFPAPSPSPRRDLRAGAPRPGNSLSPGARSTGTGPAGRRLRALARAVAVTVLAPIALVVLPAGAAHAASPEATFAKASDWGSGFTGQYTVRNQGTATLTGWKVEFDLPAGTTVGSYWDALQSGSGSGGHYVFTNREYNGTLAPGASTTFGFLGAGPGAPAGCKLNGNPCTGPATPDTTPPSTPTNLRVSAAGSTSLTLAWTASTDNDRVAGYDVYVDGVARAGTADPGTTLTGLTPDTAYRIKVRAKDASGNVSPFTPELSATTTTGGGNPPAGSVRSVPYIDITAPTPTLTDVAAATGQKLFTLAFVLGSNSGCDPKWGGTIALDEPRIVNQIAALRAQGGDIVVAFGGAAGPYLEASCGSADALAAAYTKVIDTLGAKHLDIDIEASIPLDTMNKALAKVQRDRPATTVSFTLMVQGDDYGLTPALGVDLLKNARDNGVRVDIVNPMAMEFGTSRPVWGDAVIAAAESTLRQMKEIWPAKSDAELRGMLAVTPMIGRNFNGKIFVQSDATKLVSWANTNHIARLAFWSVGRDNGSCPGGGVSATCSSISQSPYEFTNLFKGFTG</sequence>
<keyword evidence="2" id="KW-0119">Carbohydrate metabolism</keyword>
<dbReference type="Proteomes" id="UP000190037">
    <property type="component" value="Unassembled WGS sequence"/>
</dbReference>
<dbReference type="EMBL" id="MWQN01000002">
    <property type="protein sequence ID" value="OPC78803.1"/>
    <property type="molecule type" value="Genomic_DNA"/>
</dbReference>
<evidence type="ECO:0000313" key="9">
    <source>
        <dbReference type="Proteomes" id="UP000190037"/>
    </source>
</evidence>
<evidence type="ECO:0000256" key="3">
    <source>
        <dbReference type="ARBA" id="ARBA00023295"/>
    </source>
</evidence>
<dbReference type="InterPro" id="IPR012291">
    <property type="entry name" value="CBM2_carb-bd_dom_sf"/>
</dbReference>
<dbReference type="InterPro" id="IPR001919">
    <property type="entry name" value="CBD2"/>
</dbReference>
<dbReference type="STRING" id="159449.B4N89_32170"/>
<dbReference type="PROSITE" id="PS50853">
    <property type="entry name" value="FN3"/>
    <property type="match status" value="1"/>
</dbReference>
<proteinExistence type="predicted"/>
<dbReference type="RefSeq" id="WP_078980008.1">
    <property type="nucleotide sequence ID" value="NZ_MWQN01000002.1"/>
</dbReference>
<dbReference type="SUPFAM" id="SSF49265">
    <property type="entry name" value="Fibronectin type III"/>
    <property type="match status" value="1"/>
</dbReference>
<dbReference type="GO" id="GO:0030247">
    <property type="term" value="F:polysaccharide binding"/>
    <property type="evidence" value="ECO:0007669"/>
    <property type="project" value="UniProtKB-UniRule"/>
</dbReference>
<dbReference type="SMART" id="SM00637">
    <property type="entry name" value="CBD_II"/>
    <property type="match status" value="1"/>
</dbReference>
<dbReference type="SUPFAM" id="SSF49384">
    <property type="entry name" value="Carbohydrate-binding domain"/>
    <property type="match status" value="1"/>
</dbReference>
<dbReference type="PROSITE" id="PS51173">
    <property type="entry name" value="CBM2"/>
    <property type="match status" value="1"/>
</dbReference>
<name>A0A1T3NPF2_9ACTN</name>
<keyword evidence="9" id="KW-1185">Reference proteome</keyword>
<dbReference type="InterPro" id="IPR008965">
    <property type="entry name" value="CBM2/CBM3_carb-bd_dom_sf"/>
</dbReference>
<dbReference type="AlphaFoldDB" id="A0A1T3NPF2"/>
<dbReference type="CDD" id="cd00063">
    <property type="entry name" value="FN3"/>
    <property type="match status" value="1"/>
</dbReference>
<feature type="compositionally biased region" description="Pro residues" evidence="5">
    <location>
        <begin position="1"/>
        <end position="11"/>
    </location>
</feature>
<evidence type="ECO:0000313" key="8">
    <source>
        <dbReference type="EMBL" id="OPC78803.1"/>
    </source>
</evidence>
<evidence type="ECO:0000259" key="7">
    <source>
        <dbReference type="PROSITE" id="PS51173"/>
    </source>
</evidence>
<feature type="domain" description="Fibronectin type-III" evidence="6">
    <location>
        <begin position="185"/>
        <end position="270"/>
    </location>
</feature>
<dbReference type="SMART" id="SM00060">
    <property type="entry name" value="FN3"/>
    <property type="match status" value="1"/>
</dbReference>
<dbReference type="InterPro" id="IPR017853">
    <property type="entry name" value="GH"/>
</dbReference>
<feature type="region of interest" description="Disordered" evidence="5">
    <location>
        <begin position="254"/>
        <end position="277"/>
    </location>
</feature>
<dbReference type="GO" id="GO:0000272">
    <property type="term" value="P:polysaccharide catabolic process"/>
    <property type="evidence" value="ECO:0007669"/>
    <property type="project" value="UniProtKB-KW"/>
</dbReference>
<evidence type="ECO:0000256" key="1">
    <source>
        <dbReference type="ARBA" id="ARBA00022729"/>
    </source>
</evidence>